<dbReference type="Proteomes" id="UP000337909">
    <property type="component" value="Unassembled WGS sequence"/>
</dbReference>
<dbReference type="InterPro" id="IPR036412">
    <property type="entry name" value="HAD-like_sf"/>
</dbReference>
<reference evidence="1 2" key="1">
    <citation type="submission" date="2019-09" db="EMBL/GenBank/DDBJ databases">
        <authorList>
            <person name="Chandra G."/>
            <person name="Truman W A."/>
        </authorList>
    </citation>
    <scope>NUCLEOTIDE SEQUENCE [LARGE SCALE GENOMIC DNA]</scope>
    <source>
        <strain evidence="1">PS691</strain>
    </source>
</reference>
<gene>
    <name evidence="1" type="ORF">PS691_03478</name>
</gene>
<dbReference type="OrthoDB" id="5509517at2"/>
<dbReference type="NCBIfam" id="TIGR01681">
    <property type="entry name" value="HAD-SF-IIIC"/>
    <property type="match status" value="1"/>
</dbReference>
<dbReference type="InterPro" id="IPR010033">
    <property type="entry name" value="HAD_SF_ppase_IIIC"/>
</dbReference>
<proteinExistence type="predicted"/>
<dbReference type="NCBIfam" id="TIGR01689">
    <property type="entry name" value="EcbF-BcbF"/>
    <property type="match status" value="1"/>
</dbReference>
<dbReference type="AlphaFoldDB" id="A0A5E7D335"/>
<dbReference type="Gene3D" id="3.40.50.1000">
    <property type="entry name" value="HAD superfamily/HAD-like"/>
    <property type="match status" value="1"/>
</dbReference>
<dbReference type="InterPro" id="IPR023214">
    <property type="entry name" value="HAD_sf"/>
</dbReference>
<organism evidence="1 2">
    <name type="scientific">Pseudomonas fluorescens</name>
    <dbReference type="NCBI Taxonomy" id="294"/>
    <lineage>
        <taxon>Bacteria</taxon>
        <taxon>Pseudomonadati</taxon>
        <taxon>Pseudomonadota</taxon>
        <taxon>Gammaproteobacteria</taxon>
        <taxon>Pseudomonadales</taxon>
        <taxon>Pseudomonadaceae</taxon>
        <taxon>Pseudomonas</taxon>
    </lineage>
</organism>
<evidence type="ECO:0008006" key="3">
    <source>
        <dbReference type="Google" id="ProtNLM"/>
    </source>
</evidence>
<evidence type="ECO:0000313" key="1">
    <source>
        <dbReference type="EMBL" id="VVO11960.1"/>
    </source>
</evidence>
<evidence type="ECO:0000313" key="2">
    <source>
        <dbReference type="Proteomes" id="UP000337909"/>
    </source>
</evidence>
<sequence length="123" mass="14206">MKRIIMDLDETICSTINGDYNNSVLRPGILEKLLEYKSLGFDIVISTSRNMRTYEGNVGKINANTLPIIIKWLKKHEIPYDEIYIGKPWCGNEGFYVDDKAIRPNEFTNLSYEEIKIIVGMNK</sequence>
<accession>A0A5E7D335</accession>
<name>A0A5E7D335_PSEFL</name>
<dbReference type="InterPro" id="IPR010039">
    <property type="entry name" value="EcbF_BcbF"/>
</dbReference>
<dbReference type="RefSeq" id="WP_150643383.1">
    <property type="nucleotide sequence ID" value="NZ_CABVHQ010000034.1"/>
</dbReference>
<protein>
    <recommendedName>
        <fullName evidence="3">Capsular biosynthesis protein</fullName>
    </recommendedName>
</protein>
<dbReference type="SUPFAM" id="SSF56784">
    <property type="entry name" value="HAD-like"/>
    <property type="match status" value="1"/>
</dbReference>
<dbReference type="EMBL" id="CABVHQ010000034">
    <property type="protein sequence ID" value="VVO11960.1"/>
    <property type="molecule type" value="Genomic_DNA"/>
</dbReference>